<dbReference type="PANTHER" id="PTHR43712:SF12">
    <property type="entry name" value="STERIGMATOCYSTIN 8-O-METHYLTRANSFERASE"/>
    <property type="match status" value="1"/>
</dbReference>
<dbReference type="SUPFAM" id="SSF53335">
    <property type="entry name" value="S-adenosyl-L-methionine-dependent methyltransferases"/>
    <property type="match status" value="1"/>
</dbReference>
<reference evidence="5" key="1">
    <citation type="journal article" date="2020" name="Stud. Mycol.">
        <title>101 Dothideomycetes genomes: a test case for predicting lifestyles and emergence of pathogens.</title>
        <authorList>
            <person name="Haridas S."/>
            <person name="Albert R."/>
            <person name="Binder M."/>
            <person name="Bloem J."/>
            <person name="Labutti K."/>
            <person name="Salamov A."/>
            <person name="Andreopoulos B."/>
            <person name="Baker S."/>
            <person name="Barry K."/>
            <person name="Bills G."/>
            <person name="Bluhm B."/>
            <person name="Cannon C."/>
            <person name="Castanera R."/>
            <person name="Culley D."/>
            <person name="Daum C."/>
            <person name="Ezra D."/>
            <person name="Gonzalez J."/>
            <person name="Henrissat B."/>
            <person name="Kuo A."/>
            <person name="Liang C."/>
            <person name="Lipzen A."/>
            <person name="Lutzoni F."/>
            <person name="Magnuson J."/>
            <person name="Mondo S."/>
            <person name="Nolan M."/>
            <person name="Ohm R."/>
            <person name="Pangilinan J."/>
            <person name="Park H.-J."/>
            <person name="Ramirez L."/>
            <person name="Alfaro M."/>
            <person name="Sun H."/>
            <person name="Tritt A."/>
            <person name="Yoshinaga Y."/>
            <person name="Zwiers L.-H."/>
            <person name="Turgeon B."/>
            <person name="Goodwin S."/>
            <person name="Spatafora J."/>
            <person name="Crous P."/>
            <person name="Grigoriev I."/>
        </authorList>
    </citation>
    <scope>NUCLEOTIDE SEQUENCE</scope>
    <source>
        <strain evidence="5">CBS 122368</strain>
    </source>
</reference>
<sequence length="415" mass="45352">MAPNRIVELSETIQNHTKIVDDYLEANNLPTPSFDISTPLRLPLPPDIQVSQAAVLDAADELTALMLGPAGSLFNSLTSLQAIERFALAKSFRPGSTASFAQIAHHSSLPEPDTRRILRHAIAQYIFTEPSPGIVAHTAASKALAELPPLAHCVAFLAGEMWPASTRLVDAMQRWPGSEEPGQTGWALAEGTETPMFEVVGREGERARRMAGAMRWMHQGSGYGAGHVVEGFAWGEAAEGGMLVDVGGGTGGVAVEIARMLPRVRCVVQDLPDVVAGAEVPEDLGEGRVRFMQHDFFEEQPVRGADVYLLRWVLHDWSDKYAVRILRNLVPALKRGARVLAVDLCLPPPGALSPYRERSVRTFDLAMKAIQNAKERDAEDWKMLFQTADERFKMGEISKPEGSNLSLICAVWEGD</sequence>
<dbReference type="PANTHER" id="PTHR43712">
    <property type="entry name" value="PUTATIVE (AFU_ORTHOLOGUE AFUA_4G14580)-RELATED"/>
    <property type="match status" value="1"/>
</dbReference>
<dbReference type="InterPro" id="IPR029063">
    <property type="entry name" value="SAM-dependent_MTases_sf"/>
</dbReference>
<dbReference type="Gene3D" id="3.40.50.150">
    <property type="entry name" value="Vaccinia Virus protein VP39"/>
    <property type="match status" value="1"/>
</dbReference>
<dbReference type="OrthoDB" id="1606438at2759"/>
<evidence type="ECO:0000256" key="2">
    <source>
        <dbReference type="ARBA" id="ARBA00022679"/>
    </source>
</evidence>
<dbReference type="Gene3D" id="1.10.10.10">
    <property type="entry name" value="Winged helix-like DNA-binding domain superfamily/Winged helix DNA-binding domain"/>
    <property type="match status" value="1"/>
</dbReference>
<dbReference type="InterPro" id="IPR036388">
    <property type="entry name" value="WH-like_DNA-bd_sf"/>
</dbReference>
<evidence type="ECO:0000256" key="1">
    <source>
        <dbReference type="ARBA" id="ARBA00022603"/>
    </source>
</evidence>
<dbReference type="RefSeq" id="XP_033688478.1">
    <property type="nucleotide sequence ID" value="XM_033835269.1"/>
</dbReference>
<dbReference type="Proteomes" id="UP000800094">
    <property type="component" value="Unassembled WGS sequence"/>
</dbReference>
<feature type="domain" description="O-methyltransferase C-terminal" evidence="4">
    <location>
        <begin position="213"/>
        <end position="388"/>
    </location>
</feature>
<dbReference type="GO" id="GO:0008171">
    <property type="term" value="F:O-methyltransferase activity"/>
    <property type="evidence" value="ECO:0007669"/>
    <property type="project" value="InterPro"/>
</dbReference>
<evidence type="ECO:0000313" key="5">
    <source>
        <dbReference type="EMBL" id="KAF2253474.1"/>
    </source>
</evidence>
<dbReference type="InterPro" id="IPR016461">
    <property type="entry name" value="COMT-like"/>
</dbReference>
<keyword evidence="3" id="KW-0949">S-adenosyl-L-methionine</keyword>
<dbReference type="EMBL" id="ML987191">
    <property type="protein sequence ID" value="KAF2253474.1"/>
    <property type="molecule type" value="Genomic_DNA"/>
</dbReference>
<gene>
    <name evidence="5" type="ORF">BU26DRAFT_601596</name>
</gene>
<dbReference type="GeneID" id="54588599"/>
<evidence type="ECO:0000313" key="6">
    <source>
        <dbReference type="Proteomes" id="UP000800094"/>
    </source>
</evidence>
<proteinExistence type="predicted"/>
<protein>
    <submittedName>
        <fullName evidence="5">S-adenosyl-L-methionine-dependent methyltransferase</fullName>
    </submittedName>
</protein>
<dbReference type="GO" id="GO:0032259">
    <property type="term" value="P:methylation"/>
    <property type="evidence" value="ECO:0007669"/>
    <property type="project" value="UniProtKB-KW"/>
</dbReference>
<dbReference type="Pfam" id="PF00891">
    <property type="entry name" value="Methyltransf_2"/>
    <property type="match status" value="1"/>
</dbReference>
<dbReference type="InterPro" id="IPR001077">
    <property type="entry name" value="COMT_C"/>
</dbReference>
<evidence type="ECO:0000256" key="3">
    <source>
        <dbReference type="ARBA" id="ARBA00022691"/>
    </source>
</evidence>
<dbReference type="AlphaFoldDB" id="A0A6A6ISJ1"/>
<keyword evidence="2 5" id="KW-0808">Transferase</keyword>
<organism evidence="5 6">
    <name type="scientific">Trematosphaeria pertusa</name>
    <dbReference type="NCBI Taxonomy" id="390896"/>
    <lineage>
        <taxon>Eukaryota</taxon>
        <taxon>Fungi</taxon>
        <taxon>Dikarya</taxon>
        <taxon>Ascomycota</taxon>
        <taxon>Pezizomycotina</taxon>
        <taxon>Dothideomycetes</taxon>
        <taxon>Pleosporomycetidae</taxon>
        <taxon>Pleosporales</taxon>
        <taxon>Massarineae</taxon>
        <taxon>Trematosphaeriaceae</taxon>
        <taxon>Trematosphaeria</taxon>
    </lineage>
</organism>
<evidence type="ECO:0000259" key="4">
    <source>
        <dbReference type="Pfam" id="PF00891"/>
    </source>
</evidence>
<dbReference type="PROSITE" id="PS51683">
    <property type="entry name" value="SAM_OMT_II"/>
    <property type="match status" value="1"/>
</dbReference>
<keyword evidence="1 5" id="KW-0489">Methyltransferase</keyword>
<keyword evidence="6" id="KW-1185">Reference proteome</keyword>
<name>A0A6A6ISJ1_9PLEO</name>
<accession>A0A6A6ISJ1</accession>